<keyword evidence="13" id="KW-1185">Reference proteome</keyword>
<comment type="pathway">
    <text evidence="7 9">Carbohydrate degradation; L-arabinose degradation via L-ribulose; D-xylulose 5-phosphate from L-arabinose (bacterial route): step 2/3.</text>
</comment>
<evidence type="ECO:0000259" key="11">
    <source>
        <dbReference type="Pfam" id="PF02782"/>
    </source>
</evidence>
<feature type="domain" description="Carbohydrate kinase FGGY N-terminal" evidence="10">
    <location>
        <begin position="5"/>
        <end position="279"/>
    </location>
</feature>
<evidence type="ECO:0000256" key="8">
    <source>
        <dbReference type="NCBIfam" id="TIGR01234"/>
    </source>
</evidence>
<dbReference type="InterPro" id="IPR043129">
    <property type="entry name" value="ATPase_NBD"/>
</dbReference>
<accession>A0ABY9SZJ7</accession>
<dbReference type="EC" id="2.7.1.16" evidence="7 8"/>
<dbReference type="InterPro" id="IPR005929">
    <property type="entry name" value="Ribulokinase"/>
</dbReference>
<feature type="domain" description="Carbohydrate kinase FGGY C-terminal" evidence="11">
    <location>
        <begin position="292"/>
        <end position="490"/>
    </location>
</feature>
<evidence type="ECO:0000256" key="6">
    <source>
        <dbReference type="ARBA" id="ARBA00023277"/>
    </source>
</evidence>
<evidence type="ECO:0000256" key="4">
    <source>
        <dbReference type="ARBA" id="ARBA00022840"/>
    </source>
</evidence>
<reference evidence="12 13" key="1">
    <citation type="submission" date="2023-09" db="EMBL/GenBank/DDBJ databases">
        <title>Complete Genome and Methylome dissection of Bacillus brevis NEB573 original source of BbsI restriction endonuclease.</title>
        <authorList>
            <person name="Fomenkov A."/>
            <person name="Roberts R.D."/>
        </authorList>
    </citation>
    <scope>NUCLEOTIDE SEQUENCE [LARGE SCALE GENOMIC DNA]</scope>
    <source>
        <strain evidence="12 13">NEB573</strain>
    </source>
</reference>
<keyword evidence="1 7" id="KW-0808">Transferase</keyword>
<dbReference type="InterPro" id="IPR018485">
    <property type="entry name" value="FGGY_C"/>
</dbReference>
<dbReference type="PIRSF" id="PIRSF000538">
    <property type="entry name" value="GlpK"/>
    <property type="match status" value="1"/>
</dbReference>
<dbReference type="GO" id="GO:0008741">
    <property type="term" value="F:ribulokinase activity"/>
    <property type="evidence" value="ECO:0007669"/>
    <property type="project" value="UniProtKB-EC"/>
</dbReference>
<keyword evidence="5 7" id="KW-0054">Arabinose catabolism</keyword>
<keyword evidence="6 7" id="KW-0119">Carbohydrate metabolism</keyword>
<comment type="catalytic activity">
    <reaction evidence="7">
        <text>D-ribulose + ATP = D-ribulose 5-phosphate + ADP + H(+)</text>
        <dbReference type="Rhea" id="RHEA:17601"/>
        <dbReference type="ChEBI" id="CHEBI:15378"/>
        <dbReference type="ChEBI" id="CHEBI:17173"/>
        <dbReference type="ChEBI" id="CHEBI:30616"/>
        <dbReference type="ChEBI" id="CHEBI:58121"/>
        <dbReference type="ChEBI" id="CHEBI:456216"/>
        <dbReference type="EC" id="2.7.1.16"/>
    </reaction>
</comment>
<comment type="similarity">
    <text evidence="7 9">Belongs to the ribulokinase family.</text>
</comment>
<dbReference type="RefSeq" id="WP_310764745.1">
    <property type="nucleotide sequence ID" value="NZ_CP134050.1"/>
</dbReference>
<evidence type="ECO:0000256" key="7">
    <source>
        <dbReference type="HAMAP-Rule" id="MF_00520"/>
    </source>
</evidence>
<keyword evidence="3 7" id="KW-0418">Kinase</keyword>
<evidence type="ECO:0000259" key="10">
    <source>
        <dbReference type="Pfam" id="PF00370"/>
    </source>
</evidence>
<dbReference type="Pfam" id="PF02782">
    <property type="entry name" value="FGGY_C"/>
    <property type="match status" value="1"/>
</dbReference>
<comment type="catalytic activity">
    <reaction evidence="7 9">
        <text>L-ribulose + ATP = L-ribulose 5-phosphate + ADP + H(+)</text>
        <dbReference type="Rhea" id="RHEA:22072"/>
        <dbReference type="ChEBI" id="CHEBI:15378"/>
        <dbReference type="ChEBI" id="CHEBI:16880"/>
        <dbReference type="ChEBI" id="CHEBI:30616"/>
        <dbReference type="ChEBI" id="CHEBI:58226"/>
        <dbReference type="ChEBI" id="CHEBI:456216"/>
        <dbReference type="EC" id="2.7.1.16"/>
    </reaction>
</comment>
<dbReference type="HAMAP" id="MF_00520">
    <property type="entry name" value="Ribulokinase"/>
    <property type="match status" value="1"/>
</dbReference>
<dbReference type="InterPro" id="IPR000577">
    <property type="entry name" value="Carb_kinase_FGGY"/>
</dbReference>
<dbReference type="NCBIfam" id="TIGR01234">
    <property type="entry name" value="L-ribulokinase"/>
    <property type="match status" value="1"/>
</dbReference>
<name>A0ABY9SZJ7_BREBE</name>
<dbReference type="NCBIfam" id="NF003154">
    <property type="entry name" value="PRK04123.1"/>
    <property type="match status" value="1"/>
</dbReference>
<sequence length="561" mass="61566">MEKTYAIGVDFGTESARAVLVDLANGDVLASAVKDYTHGVIDERLPGTDAELEKEWALQDPNDYVEAWVETVAAVVRDTSHRLSPRQIIGIGTDFTACTVLPVKADGTPLCNLPAYRANPHSWVKLWKHHAAQEEADRLNAIAMQPGFSFLSRYGGKISSEWLFPKLWQIVNEAPEIYDEMDRFIEAADWIVWQLTGNEARSSCTAGYKAIWHKQQGYPGPDFFQALDPRLEHVVDQKLSRTLLPLGSRAGGLREEFARKTGLCPGIAVAVGNVDAHVSAPAAGITQPGSMLMIMGTSACDILLGDEEKIVPGMCGVVEDGVIPGFYGYEAGQSAVGDIFAWFLENGIPEAYHLEAREKQLSLHQLLEEKAARLKPGQSGLLALDWLNGNRSVLVDAHLSGMILGLTLDTKPEEIYRAWIEATAFGKRVIIETFADSGVPVRELIACGGLPHRNRMLMQIYADVTGMEISIASHLQTPAVGAAMFGAVAAGKAAGGFDDIEEAARKIARVNPEKIVPVPENVAVYDKLYREYRRLHDYFGRGENHVMKALKEIRRSQSSMR</sequence>
<gene>
    <name evidence="7" type="primary">araB</name>
    <name evidence="12" type="ORF">RGB73_21490</name>
</gene>
<organism evidence="12 13">
    <name type="scientific">Brevibacillus brevis</name>
    <name type="common">Bacillus brevis</name>
    <dbReference type="NCBI Taxonomy" id="1393"/>
    <lineage>
        <taxon>Bacteria</taxon>
        <taxon>Bacillati</taxon>
        <taxon>Bacillota</taxon>
        <taxon>Bacilli</taxon>
        <taxon>Bacillales</taxon>
        <taxon>Paenibacillaceae</taxon>
        <taxon>Brevibacillus</taxon>
    </lineage>
</organism>
<dbReference type="EMBL" id="CP134050">
    <property type="protein sequence ID" value="WNC13253.1"/>
    <property type="molecule type" value="Genomic_DNA"/>
</dbReference>
<dbReference type="InterPro" id="IPR018484">
    <property type="entry name" value="FGGY_N"/>
</dbReference>
<dbReference type="Pfam" id="PF00370">
    <property type="entry name" value="FGGY_N"/>
    <property type="match status" value="1"/>
</dbReference>
<proteinExistence type="inferred from homology"/>
<evidence type="ECO:0000256" key="5">
    <source>
        <dbReference type="ARBA" id="ARBA00022935"/>
    </source>
</evidence>
<dbReference type="PANTHER" id="PTHR43435:SF4">
    <property type="entry name" value="FGGY CARBOHYDRATE KINASE DOMAIN-CONTAINING PROTEIN"/>
    <property type="match status" value="1"/>
</dbReference>
<evidence type="ECO:0000313" key="12">
    <source>
        <dbReference type="EMBL" id="WNC13253.1"/>
    </source>
</evidence>
<dbReference type="PANTHER" id="PTHR43435">
    <property type="entry name" value="RIBULOKINASE"/>
    <property type="match status" value="1"/>
</dbReference>
<keyword evidence="4 7" id="KW-0067">ATP-binding</keyword>
<dbReference type="Proteomes" id="UP001256827">
    <property type="component" value="Chromosome"/>
</dbReference>
<dbReference type="Gene3D" id="3.30.420.40">
    <property type="match status" value="2"/>
</dbReference>
<dbReference type="SUPFAM" id="SSF53067">
    <property type="entry name" value="Actin-like ATPase domain"/>
    <property type="match status" value="2"/>
</dbReference>
<keyword evidence="2 7" id="KW-0547">Nucleotide-binding</keyword>
<evidence type="ECO:0000256" key="1">
    <source>
        <dbReference type="ARBA" id="ARBA00022679"/>
    </source>
</evidence>
<evidence type="ECO:0000256" key="3">
    <source>
        <dbReference type="ARBA" id="ARBA00022777"/>
    </source>
</evidence>
<evidence type="ECO:0000256" key="2">
    <source>
        <dbReference type="ARBA" id="ARBA00022741"/>
    </source>
</evidence>
<dbReference type="CDD" id="cd07781">
    <property type="entry name" value="ASKHA_NBD_FGGY_L-RBK"/>
    <property type="match status" value="1"/>
</dbReference>
<evidence type="ECO:0000313" key="13">
    <source>
        <dbReference type="Proteomes" id="UP001256827"/>
    </source>
</evidence>
<evidence type="ECO:0000256" key="9">
    <source>
        <dbReference type="RuleBase" id="RU003455"/>
    </source>
</evidence>
<protein>
    <recommendedName>
        <fullName evidence="7 8">Ribulokinase</fullName>
        <ecNumber evidence="7 8">2.7.1.16</ecNumber>
    </recommendedName>
</protein>